<feature type="region of interest" description="Disordered" evidence="2">
    <location>
        <begin position="348"/>
        <end position="370"/>
    </location>
</feature>
<dbReference type="OrthoDB" id="9786339at2"/>
<accession>A0A3A3ZG35</accession>
<proteinExistence type="predicted"/>
<dbReference type="GO" id="GO:0005524">
    <property type="term" value="F:ATP binding"/>
    <property type="evidence" value="ECO:0007669"/>
    <property type="project" value="InterPro"/>
</dbReference>
<dbReference type="InterPro" id="IPR008979">
    <property type="entry name" value="Galactose-bd-like_sf"/>
</dbReference>
<dbReference type="SMART" id="SM00220">
    <property type="entry name" value="S_TKc"/>
    <property type="match status" value="1"/>
</dbReference>
<name>A0A3A3ZG35_9ACTN</name>
<evidence type="ECO:0000256" key="1">
    <source>
        <dbReference type="ARBA" id="ARBA00023170"/>
    </source>
</evidence>
<sequence>MAFAVEPGQRLAGRYRLSRPAAGSASPHGTSTGSAGSTPGSTPGSTARPVLAPALPALLWQGHDEVLDRPVGVRVLPAGDPLAGPVLAAARRAAAVDDPRFVAVLDADEAGGLAYVVTEWVEARDLTALLAAGPLADVEAQALVAELARALSVAHRAGLAHGRLLPEHVLLTEAGRLKVAGLGVSAAAHPHATPAPDPRREDLRAAGAVLYAALTGRWPLEAEHGRTDLPPAPVVDGEPCAPGQVRAAVPADLDDLACRALGVHRRRHRAPLGGVEELVALLPRTGGSGGESSTGPLPVVPADAPVPLLAAPARPGGARRALSLLVGCVLVAASSLLGYQVVAGLQDADEPAPAPSPPPSAAAPLPPGTLPAGLALPVEGVAAYDPQGDGSEHDERADLAVDGDRGTSWTTQTYFGEPLGGLKEGVGLVVDLGAVRSVGAVTVELDGEGSAVALRAAPAIAGEAPEDPEDWVEVAAQRDVAGTTTLAPERPVDARWLLLWLTELPEVGDGEFRGGVAELAVRS</sequence>
<keyword evidence="4" id="KW-0808">Transferase</keyword>
<evidence type="ECO:0000313" key="5">
    <source>
        <dbReference type="Proteomes" id="UP000265614"/>
    </source>
</evidence>
<dbReference type="AlphaFoldDB" id="A0A3A3ZG35"/>
<reference evidence="4 5" key="1">
    <citation type="submission" date="2018-09" db="EMBL/GenBank/DDBJ databases">
        <title>YIM 75000 draft genome.</title>
        <authorList>
            <person name="Tang S."/>
            <person name="Feng Y."/>
        </authorList>
    </citation>
    <scope>NUCLEOTIDE SEQUENCE [LARGE SCALE GENOMIC DNA]</scope>
    <source>
        <strain evidence="4 5">YIM 75000</strain>
    </source>
</reference>
<keyword evidence="4" id="KW-0418">Kinase</keyword>
<dbReference type="PROSITE" id="PS50011">
    <property type="entry name" value="PROTEIN_KINASE_DOM"/>
    <property type="match status" value="1"/>
</dbReference>
<keyword evidence="4" id="KW-0723">Serine/threonine-protein kinase</keyword>
<dbReference type="EMBL" id="QZEZ01000007">
    <property type="protein sequence ID" value="RJK94162.1"/>
    <property type="molecule type" value="Genomic_DNA"/>
</dbReference>
<comment type="caution">
    <text evidence="4">The sequence shown here is derived from an EMBL/GenBank/DDBJ whole genome shotgun (WGS) entry which is preliminary data.</text>
</comment>
<feature type="region of interest" description="Disordered" evidence="2">
    <location>
        <begin position="18"/>
        <end position="48"/>
    </location>
</feature>
<protein>
    <submittedName>
        <fullName evidence="4">Serine/threonine protein kinase</fullName>
    </submittedName>
</protein>
<dbReference type="Gene3D" id="2.60.120.260">
    <property type="entry name" value="Galactose-binding domain-like"/>
    <property type="match status" value="1"/>
</dbReference>
<evidence type="ECO:0000259" key="3">
    <source>
        <dbReference type="PROSITE" id="PS50011"/>
    </source>
</evidence>
<dbReference type="RefSeq" id="WP_119951171.1">
    <property type="nucleotide sequence ID" value="NZ_QZEZ01000007.1"/>
</dbReference>
<dbReference type="Proteomes" id="UP000265614">
    <property type="component" value="Unassembled WGS sequence"/>
</dbReference>
<gene>
    <name evidence="4" type="ORF">D5H78_14185</name>
</gene>
<dbReference type="SUPFAM" id="SSF56112">
    <property type="entry name" value="Protein kinase-like (PK-like)"/>
    <property type="match status" value="1"/>
</dbReference>
<keyword evidence="1" id="KW-0675">Receptor</keyword>
<keyword evidence="5" id="KW-1185">Reference proteome</keyword>
<feature type="compositionally biased region" description="Low complexity" evidence="2">
    <location>
        <begin position="20"/>
        <end position="48"/>
    </location>
</feature>
<dbReference type="InterPro" id="IPR011009">
    <property type="entry name" value="Kinase-like_dom_sf"/>
</dbReference>
<dbReference type="CDD" id="cd13973">
    <property type="entry name" value="PK_MviN-like"/>
    <property type="match status" value="1"/>
</dbReference>
<evidence type="ECO:0000256" key="2">
    <source>
        <dbReference type="SAM" id="MobiDB-lite"/>
    </source>
</evidence>
<dbReference type="Gene3D" id="1.10.510.10">
    <property type="entry name" value="Transferase(Phosphotransferase) domain 1"/>
    <property type="match status" value="1"/>
</dbReference>
<organism evidence="4 5">
    <name type="scientific">Vallicoccus soli</name>
    <dbReference type="NCBI Taxonomy" id="2339232"/>
    <lineage>
        <taxon>Bacteria</taxon>
        <taxon>Bacillati</taxon>
        <taxon>Actinomycetota</taxon>
        <taxon>Actinomycetes</taxon>
        <taxon>Motilibacterales</taxon>
        <taxon>Vallicoccaceae</taxon>
        <taxon>Vallicoccus</taxon>
    </lineage>
</organism>
<feature type="domain" description="Protein kinase" evidence="3">
    <location>
        <begin position="24"/>
        <end position="282"/>
    </location>
</feature>
<dbReference type="SUPFAM" id="SSF49785">
    <property type="entry name" value="Galactose-binding domain-like"/>
    <property type="match status" value="1"/>
</dbReference>
<evidence type="ECO:0000313" key="4">
    <source>
        <dbReference type="EMBL" id="RJK94162.1"/>
    </source>
</evidence>
<dbReference type="InterPro" id="IPR000719">
    <property type="entry name" value="Prot_kinase_dom"/>
</dbReference>
<feature type="compositionally biased region" description="Pro residues" evidence="2">
    <location>
        <begin position="352"/>
        <end position="369"/>
    </location>
</feature>
<dbReference type="GO" id="GO:0004674">
    <property type="term" value="F:protein serine/threonine kinase activity"/>
    <property type="evidence" value="ECO:0007669"/>
    <property type="project" value="UniProtKB-KW"/>
</dbReference>